<accession>A0A1H4JZE0</accession>
<dbReference type="AlphaFoldDB" id="A0A1H4JZE0"/>
<dbReference type="Proteomes" id="UP000183038">
    <property type="component" value="Unassembled WGS sequence"/>
</dbReference>
<dbReference type="RefSeq" id="WP_139254358.1">
    <property type="nucleotide sequence ID" value="NZ_FNTB01000001.1"/>
</dbReference>
<name>A0A1H4JZE0_9FLAO</name>
<proteinExistence type="predicted"/>
<dbReference type="Pfam" id="PF26622">
    <property type="entry name" value="DUF8199"/>
    <property type="match status" value="1"/>
</dbReference>
<dbReference type="NCBIfam" id="NF047658">
    <property type="entry name" value="HYC_CC_PP"/>
    <property type="match status" value="1"/>
</dbReference>
<evidence type="ECO:0000313" key="1">
    <source>
        <dbReference type="EMBL" id="SEB50982.1"/>
    </source>
</evidence>
<reference evidence="1 2" key="1">
    <citation type="submission" date="2016-10" db="EMBL/GenBank/DDBJ databases">
        <authorList>
            <person name="de Groot N.N."/>
        </authorList>
    </citation>
    <scope>NUCLEOTIDE SEQUENCE [LARGE SCALE GENOMIC DNA]</scope>
    <source>
        <strain evidence="1 2">MAR_2009_71</strain>
    </source>
</reference>
<gene>
    <name evidence="1" type="ORF">SAMN05192540_0637</name>
</gene>
<dbReference type="EMBL" id="FNTB01000001">
    <property type="protein sequence ID" value="SEB50982.1"/>
    <property type="molecule type" value="Genomic_DNA"/>
</dbReference>
<dbReference type="InterPro" id="IPR058512">
    <property type="entry name" value="DUF8199"/>
</dbReference>
<protein>
    <submittedName>
        <fullName evidence="1">Uncharacterized protein</fullName>
    </submittedName>
</protein>
<evidence type="ECO:0000313" key="2">
    <source>
        <dbReference type="Proteomes" id="UP000183038"/>
    </source>
</evidence>
<dbReference type="InterPro" id="IPR058060">
    <property type="entry name" value="HYC_CC_PP"/>
</dbReference>
<organism evidence="1 2">
    <name type="scientific">Maribacter dokdonensis</name>
    <dbReference type="NCBI Taxonomy" id="320912"/>
    <lineage>
        <taxon>Bacteria</taxon>
        <taxon>Pseudomonadati</taxon>
        <taxon>Bacteroidota</taxon>
        <taxon>Flavobacteriia</taxon>
        <taxon>Flavobacteriales</taxon>
        <taxon>Flavobacteriaceae</taxon>
        <taxon>Maribacter</taxon>
    </lineage>
</organism>
<sequence length="137" mass="15765">MKNLFHKLFSLTMVFLLLLSTISWTVEKHLCMGRVMDVGVFTNADDCCLGLDAMSTSDEPIEDKKPCCDNEVFTMQGQDDLTYHETDLDFPLKIFLYSYARTYVGLFVETEYDILCNVNPPPLLTEDLHILHEVFLI</sequence>
<dbReference type="OrthoDB" id="1493875at2"/>